<dbReference type="eggNOG" id="COG1136">
    <property type="taxonomic scope" value="Bacteria"/>
</dbReference>
<keyword evidence="7" id="KW-1185">Reference proteome</keyword>
<dbReference type="FunFam" id="3.40.50.300:FF:000032">
    <property type="entry name" value="Export ABC transporter ATP-binding protein"/>
    <property type="match status" value="1"/>
</dbReference>
<dbReference type="OrthoDB" id="273392at2"/>
<evidence type="ECO:0000313" key="7">
    <source>
        <dbReference type="Proteomes" id="UP000006860"/>
    </source>
</evidence>
<feature type="domain" description="ABC transporter" evidence="5">
    <location>
        <begin position="14"/>
        <end position="244"/>
    </location>
</feature>
<dbReference type="SUPFAM" id="SSF52540">
    <property type="entry name" value="P-loop containing nucleoside triphosphate hydrolases"/>
    <property type="match status" value="1"/>
</dbReference>
<dbReference type="KEGG" id="pbs:Plabr_2305"/>
<proteinExistence type="inferred from homology"/>
<dbReference type="STRING" id="756272.Plabr_2305"/>
<dbReference type="PANTHER" id="PTHR24220:SF689">
    <property type="entry name" value="LIPOPROTEIN-RELEASING SYSTEM ATP-BINDING PROTEIN LOLD"/>
    <property type="match status" value="1"/>
</dbReference>
<evidence type="ECO:0000256" key="1">
    <source>
        <dbReference type="ARBA" id="ARBA00022448"/>
    </source>
</evidence>
<dbReference type="GO" id="GO:0022857">
    <property type="term" value="F:transmembrane transporter activity"/>
    <property type="evidence" value="ECO:0007669"/>
    <property type="project" value="TreeGrafter"/>
</dbReference>
<dbReference type="InterPro" id="IPR017871">
    <property type="entry name" value="ABC_transporter-like_CS"/>
</dbReference>
<dbReference type="SMART" id="SM00382">
    <property type="entry name" value="AAA"/>
    <property type="match status" value="1"/>
</dbReference>
<dbReference type="RefSeq" id="WP_013628631.1">
    <property type="nucleotide sequence ID" value="NC_015174.1"/>
</dbReference>
<dbReference type="GO" id="GO:0098796">
    <property type="term" value="C:membrane protein complex"/>
    <property type="evidence" value="ECO:0007669"/>
    <property type="project" value="UniProtKB-ARBA"/>
</dbReference>
<comment type="similarity">
    <text evidence="4">Belongs to the ABC transporter superfamily. Macrolide exporter (TC 3.A.1.122) family.</text>
</comment>
<dbReference type="InterPro" id="IPR027417">
    <property type="entry name" value="P-loop_NTPase"/>
</dbReference>
<evidence type="ECO:0000313" key="6">
    <source>
        <dbReference type="EMBL" id="ADY59907.1"/>
    </source>
</evidence>
<dbReference type="PROSITE" id="PS50893">
    <property type="entry name" value="ABC_TRANSPORTER_2"/>
    <property type="match status" value="1"/>
</dbReference>
<dbReference type="PANTHER" id="PTHR24220">
    <property type="entry name" value="IMPORT ATP-BINDING PROTEIN"/>
    <property type="match status" value="1"/>
</dbReference>
<gene>
    <name evidence="6" type="ordered locus">Plabr_2305</name>
</gene>
<dbReference type="AlphaFoldDB" id="F0SLY2"/>
<dbReference type="GO" id="GO:0005886">
    <property type="term" value="C:plasma membrane"/>
    <property type="evidence" value="ECO:0007669"/>
    <property type="project" value="TreeGrafter"/>
</dbReference>
<keyword evidence="1" id="KW-0813">Transport</keyword>
<name>F0SLY2_RUBBR</name>
<dbReference type="HOGENOM" id="CLU_000604_1_22_0"/>
<keyword evidence="3" id="KW-0067">ATP-binding</keyword>
<dbReference type="Pfam" id="PF00005">
    <property type="entry name" value="ABC_tran"/>
    <property type="match status" value="1"/>
</dbReference>
<evidence type="ECO:0000256" key="3">
    <source>
        <dbReference type="ARBA" id="ARBA00022840"/>
    </source>
</evidence>
<dbReference type="Gene3D" id="3.40.50.300">
    <property type="entry name" value="P-loop containing nucleotide triphosphate hydrolases"/>
    <property type="match status" value="1"/>
</dbReference>
<organism evidence="6 7">
    <name type="scientific">Rubinisphaera brasiliensis (strain ATCC 49424 / DSM 5305 / JCM 21570 / IAM 15109 / NBRC 103401 / IFAM 1448)</name>
    <name type="common">Planctomyces brasiliensis</name>
    <dbReference type="NCBI Taxonomy" id="756272"/>
    <lineage>
        <taxon>Bacteria</taxon>
        <taxon>Pseudomonadati</taxon>
        <taxon>Planctomycetota</taxon>
        <taxon>Planctomycetia</taxon>
        <taxon>Planctomycetales</taxon>
        <taxon>Planctomycetaceae</taxon>
        <taxon>Rubinisphaera</taxon>
    </lineage>
</organism>
<dbReference type="GO" id="GO:0005524">
    <property type="term" value="F:ATP binding"/>
    <property type="evidence" value="ECO:0007669"/>
    <property type="project" value="UniProtKB-KW"/>
</dbReference>
<dbReference type="CDD" id="cd03255">
    <property type="entry name" value="ABC_MJ0796_LolCDE_FtsE"/>
    <property type="match status" value="1"/>
</dbReference>
<protein>
    <submittedName>
        <fullName evidence="6">Phosphonate-transporting ATPase</fullName>
    </submittedName>
</protein>
<accession>F0SLY2</accession>
<dbReference type="EMBL" id="CP002546">
    <property type="protein sequence ID" value="ADY59907.1"/>
    <property type="molecule type" value="Genomic_DNA"/>
</dbReference>
<evidence type="ECO:0000259" key="5">
    <source>
        <dbReference type="PROSITE" id="PS50893"/>
    </source>
</evidence>
<evidence type="ECO:0000256" key="2">
    <source>
        <dbReference type="ARBA" id="ARBA00022741"/>
    </source>
</evidence>
<dbReference type="InterPro" id="IPR003439">
    <property type="entry name" value="ABC_transporter-like_ATP-bd"/>
</dbReference>
<evidence type="ECO:0000256" key="4">
    <source>
        <dbReference type="ARBA" id="ARBA00038388"/>
    </source>
</evidence>
<dbReference type="InterPro" id="IPR017911">
    <property type="entry name" value="MacB-like_ATP-bd"/>
</dbReference>
<dbReference type="PROSITE" id="PS00211">
    <property type="entry name" value="ABC_TRANSPORTER_1"/>
    <property type="match status" value="1"/>
</dbReference>
<sequence length="245" mass="26374">MSADRNNPAADTGLIVQNLFKSYESAGQAVSILRDLDLQMQPGQATCITGPSGSGKSTLLYLISALDRPDAGAIDLLGTDMIASSESKLTRLRNEQIGFVFQDHHLLPQLTVVENVLLPLLPITGVDSAAEARAAELLERVGLEHRKTHRPAELSGGERQRVAVARALINRPALVLADEPTGNLDPETANRVGDLLLELAGEQQTMLLCVTHSVELAQRFPQHFQLEAGKLVDQKRSVTSADSSS</sequence>
<keyword evidence="2" id="KW-0547">Nucleotide-binding</keyword>
<reference evidence="7" key="1">
    <citation type="submission" date="2011-02" db="EMBL/GenBank/DDBJ databases">
        <title>The complete genome of Planctomyces brasiliensis DSM 5305.</title>
        <authorList>
            <person name="Lucas S."/>
            <person name="Copeland A."/>
            <person name="Lapidus A."/>
            <person name="Bruce D."/>
            <person name="Goodwin L."/>
            <person name="Pitluck S."/>
            <person name="Kyrpides N."/>
            <person name="Mavromatis K."/>
            <person name="Pagani I."/>
            <person name="Ivanova N."/>
            <person name="Ovchinnikova G."/>
            <person name="Lu M."/>
            <person name="Detter J.C."/>
            <person name="Han C."/>
            <person name="Land M."/>
            <person name="Hauser L."/>
            <person name="Markowitz V."/>
            <person name="Cheng J.-F."/>
            <person name="Hugenholtz P."/>
            <person name="Woyke T."/>
            <person name="Wu D."/>
            <person name="Tindall B."/>
            <person name="Pomrenke H.G."/>
            <person name="Brambilla E."/>
            <person name="Klenk H.-P."/>
            <person name="Eisen J.A."/>
        </authorList>
    </citation>
    <scope>NUCLEOTIDE SEQUENCE [LARGE SCALE GENOMIC DNA]</scope>
    <source>
        <strain evidence="7">ATCC 49424 / DSM 5305 / JCM 21570 / NBRC 103401 / IFAM 1448</strain>
    </source>
</reference>
<dbReference type="Proteomes" id="UP000006860">
    <property type="component" value="Chromosome"/>
</dbReference>
<dbReference type="InterPro" id="IPR015854">
    <property type="entry name" value="ABC_transpr_LolD-like"/>
</dbReference>
<dbReference type="GO" id="GO:0016887">
    <property type="term" value="F:ATP hydrolysis activity"/>
    <property type="evidence" value="ECO:0007669"/>
    <property type="project" value="InterPro"/>
</dbReference>
<dbReference type="InterPro" id="IPR003593">
    <property type="entry name" value="AAA+_ATPase"/>
</dbReference>